<evidence type="ECO:0000256" key="1">
    <source>
        <dbReference type="SAM" id="MobiDB-lite"/>
    </source>
</evidence>
<keyword evidence="4" id="KW-1185">Reference proteome</keyword>
<evidence type="ECO:0000313" key="3">
    <source>
        <dbReference type="EMBL" id="KAK3104693.1"/>
    </source>
</evidence>
<sequence length="684" mass="76438">MYYGSGAGDYDDETNPKRGFPSGTSAAASDSPRLSAGPLGQSIHYIPQYNIYEPPPGRHINPNLRQAGASQAKSDDSTSQTSEYSGLREVLTKNLLGNKKKKSKKDEVTPIIHIGKVVINQAPSKRLGLYGIYGEPVYSPYPRDATTKPPDPCVDPYTHARDYDSVPGYLGYGRSTDPTRAPVEQGSMSISHDRPMEEQPETTAFLENVTPDGATGEETMYKTTEPEQVLFIISYARISKGQRENLSKSTPLLNKGRLQFGMQFSPDDVNTEIPAQFDVSLKLAGSEHMIWRGQVTCDVKQRETLPKQSQETNRIKSSPNQNVSTPSLDNQRPPTVHMSSSPQYENFNPAFSGHEPYRIGNADDTTASAPAMMHRLGPSHTGESSRNLIKSQGQIWQQSRLRSFNSLSDDPQIGRNQSRTVVSRHPAPNEKLRTNNCNDDFNCLGDGYHDVMDELELGHIKECMQQTGKIGHWIVTRLEDHPLFRYCLFAKLNDTVAHFPIMFTKKKKFKINPEEKDQVMAMNTDTVRDLMLMAAEIYSSMVLDLIQRRDRPGGGYHPQPTPGGPSWCTCGRCRQMPTEAEKVCCGKSPDNCVSRTPDFQVVVLDEAVLRVSRVYRQDVLAVGEGDDLAKENRHAGYRQFILWTYGRLGTGVRKAIPSCCVWAIRDRYPDPFGQYVGFVPSRLS</sequence>
<proteinExistence type="predicted"/>
<evidence type="ECO:0000259" key="2">
    <source>
        <dbReference type="Pfam" id="PF20478"/>
    </source>
</evidence>
<feature type="compositionally biased region" description="Polar residues" evidence="1">
    <location>
        <begin position="68"/>
        <end position="84"/>
    </location>
</feature>
<dbReference type="PANTHER" id="PTHR36981:SF3">
    <property type="entry name" value="UBIQUITIN-LIKE PROTEASE FAMILY PROFILE DOMAIN-CONTAINING PROTEIN"/>
    <property type="match status" value="1"/>
</dbReference>
<gene>
    <name evidence="3" type="ORF">FSP39_007938</name>
</gene>
<organism evidence="3 4">
    <name type="scientific">Pinctada imbricata</name>
    <name type="common">Atlantic pearl-oyster</name>
    <name type="synonym">Pinctada martensii</name>
    <dbReference type="NCBI Taxonomy" id="66713"/>
    <lineage>
        <taxon>Eukaryota</taxon>
        <taxon>Metazoa</taxon>
        <taxon>Spiralia</taxon>
        <taxon>Lophotrochozoa</taxon>
        <taxon>Mollusca</taxon>
        <taxon>Bivalvia</taxon>
        <taxon>Autobranchia</taxon>
        <taxon>Pteriomorphia</taxon>
        <taxon>Pterioida</taxon>
        <taxon>Pterioidea</taxon>
        <taxon>Pteriidae</taxon>
        <taxon>Pinctada</taxon>
    </lineage>
</organism>
<evidence type="ECO:0000313" key="4">
    <source>
        <dbReference type="Proteomes" id="UP001186944"/>
    </source>
</evidence>
<feature type="compositionally biased region" description="Polar residues" evidence="1">
    <location>
        <begin position="306"/>
        <end position="340"/>
    </location>
</feature>
<feature type="region of interest" description="Disordered" evidence="1">
    <location>
        <begin position="302"/>
        <end position="340"/>
    </location>
</feature>
<feature type="region of interest" description="Disordered" evidence="1">
    <location>
        <begin position="173"/>
        <end position="198"/>
    </location>
</feature>
<feature type="domain" description="P2X purinoreceptor 7 intracellular" evidence="2">
    <location>
        <begin position="556"/>
        <end position="678"/>
    </location>
</feature>
<feature type="region of interest" description="Disordered" evidence="1">
    <location>
        <begin position="1"/>
        <end position="85"/>
    </location>
</feature>
<dbReference type="Proteomes" id="UP001186944">
    <property type="component" value="Unassembled WGS sequence"/>
</dbReference>
<name>A0AA89C3Q8_PINIB</name>
<dbReference type="AlphaFoldDB" id="A0AA89C3Q8"/>
<dbReference type="EMBL" id="VSWD01000004">
    <property type="protein sequence ID" value="KAK3104693.1"/>
    <property type="molecule type" value="Genomic_DNA"/>
</dbReference>
<comment type="caution">
    <text evidence="3">The sequence shown here is derived from an EMBL/GenBank/DDBJ whole genome shotgun (WGS) entry which is preliminary data.</text>
</comment>
<dbReference type="PANTHER" id="PTHR36981">
    <property type="entry name" value="ZGC:195170"/>
    <property type="match status" value="1"/>
</dbReference>
<accession>A0AA89C3Q8</accession>
<dbReference type="Pfam" id="PF20478">
    <property type="entry name" value="P2RX7_C"/>
    <property type="match status" value="1"/>
</dbReference>
<protein>
    <recommendedName>
        <fullName evidence="2">P2X purinoreceptor 7 intracellular domain-containing protein</fullName>
    </recommendedName>
</protein>
<dbReference type="InterPro" id="IPR046815">
    <property type="entry name" value="P2RX7_C"/>
</dbReference>
<reference evidence="3" key="1">
    <citation type="submission" date="2019-08" db="EMBL/GenBank/DDBJ databases">
        <title>The improved chromosome-level genome for the pearl oyster Pinctada fucata martensii using PacBio sequencing and Hi-C.</title>
        <authorList>
            <person name="Zheng Z."/>
        </authorList>
    </citation>
    <scope>NUCLEOTIDE SEQUENCE</scope>
    <source>
        <strain evidence="3">ZZ-2019</strain>
        <tissue evidence="3">Adductor muscle</tissue>
    </source>
</reference>